<organism evidence="9 10">
    <name type="scientific">Mangrovimicrobium sediminis</name>
    <dbReference type="NCBI Taxonomy" id="2562682"/>
    <lineage>
        <taxon>Bacteria</taxon>
        <taxon>Pseudomonadati</taxon>
        <taxon>Pseudomonadota</taxon>
        <taxon>Gammaproteobacteria</taxon>
        <taxon>Cellvibrionales</taxon>
        <taxon>Halieaceae</taxon>
        <taxon>Mangrovimicrobium</taxon>
    </lineage>
</organism>
<evidence type="ECO:0000256" key="3">
    <source>
        <dbReference type="ARBA" id="ARBA00022475"/>
    </source>
</evidence>
<feature type="transmembrane region" description="Helical" evidence="8">
    <location>
        <begin position="79"/>
        <end position="96"/>
    </location>
</feature>
<keyword evidence="7" id="KW-0862">Zinc</keyword>
<feature type="binding site" evidence="7">
    <location>
        <position position="60"/>
    </location>
    <ligand>
        <name>Zn(2+)</name>
        <dbReference type="ChEBI" id="CHEBI:29105"/>
    </ligand>
</feature>
<protein>
    <submittedName>
        <fullName evidence="9">Hemolysin III family protein</fullName>
    </submittedName>
</protein>
<comment type="subcellular location">
    <subcellularLocation>
        <location evidence="1">Cell membrane</location>
        <topology evidence="1">Multi-pass membrane protein</topology>
    </subcellularLocation>
</comment>
<evidence type="ECO:0000313" key="10">
    <source>
        <dbReference type="Proteomes" id="UP000298050"/>
    </source>
</evidence>
<sequence>MYYGERFNSISHVVGAALALIGLGALLYKGFLSGDWRATVGYTVYGLSMVMMYTMSALYHSFPMPRVKRIFQQLDHVSIYLLIAGTYTPYMIVSLGHAQGPWMLAAIWGLAVVGICLDLFMRKRIHGLQIAIYLGMGWLGVLVFRSFSAALETAGMAWLLAGGIAYTVGVVFYVLDKMNRLDHAHGIWHLFVLCGSLAHFVSILGYVD</sequence>
<evidence type="ECO:0000256" key="6">
    <source>
        <dbReference type="ARBA" id="ARBA00023136"/>
    </source>
</evidence>
<keyword evidence="3" id="KW-1003">Cell membrane</keyword>
<dbReference type="GO" id="GO:0005886">
    <property type="term" value="C:plasma membrane"/>
    <property type="evidence" value="ECO:0007669"/>
    <property type="project" value="UniProtKB-SubCell"/>
</dbReference>
<comment type="caution">
    <text evidence="9">The sequence shown here is derived from an EMBL/GenBank/DDBJ whole genome shotgun (WGS) entry which is preliminary data.</text>
</comment>
<evidence type="ECO:0000256" key="7">
    <source>
        <dbReference type="PIRSR" id="PIRSR604254-1"/>
    </source>
</evidence>
<evidence type="ECO:0000256" key="8">
    <source>
        <dbReference type="SAM" id="Phobius"/>
    </source>
</evidence>
<keyword evidence="10" id="KW-1185">Reference proteome</keyword>
<dbReference type="GO" id="GO:0140911">
    <property type="term" value="F:pore-forming activity"/>
    <property type="evidence" value="ECO:0007669"/>
    <property type="project" value="InterPro"/>
</dbReference>
<evidence type="ECO:0000256" key="4">
    <source>
        <dbReference type="ARBA" id="ARBA00022692"/>
    </source>
</evidence>
<dbReference type="InterPro" id="IPR004254">
    <property type="entry name" value="AdipoR/HlyIII-related"/>
</dbReference>
<feature type="binding site" evidence="7">
    <location>
        <position position="189"/>
    </location>
    <ligand>
        <name>Zn(2+)</name>
        <dbReference type="ChEBI" id="CHEBI:29105"/>
    </ligand>
</feature>
<dbReference type="AlphaFoldDB" id="A0A4Z0M4Z6"/>
<feature type="transmembrane region" description="Helical" evidence="8">
    <location>
        <begin position="157"/>
        <end position="175"/>
    </location>
</feature>
<dbReference type="EMBL" id="SRLE01000005">
    <property type="protein sequence ID" value="TGD74579.1"/>
    <property type="molecule type" value="Genomic_DNA"/>
</dbReference>
<feature type="binding site" evidence="7">
    <location>
        <position position="185"/>
    </location>
    <ligand>
        <name>Zn(2+)</name>
        <dbReference type="ChEBI" id="CHEBI:29105"/>
    </ligand>
</feature>
<accession>A0A4Z0M4Z6</accession>
<keyword evidence="7" id="KW-0479">Metal-binding</keyword>
<dbReference type="Proteomes" id="UP000298050">
    <property type="component" value="Unassembled WGS sequence"/>
</dbReference>
<keyword evidence="6 8" id="KW-0472">Membrane</keyword>
<dbReference type="PANTHER" id="PTHR20855:SF3">
    <property type="entry name" value="LD03007P"/>
    <property type="match status" value="1"/>
</dbReference>
<feature type="transmembrane region" description="Helical" evidence="8">
    <location>
        <begin position="132"/>
        <end position="151"/>
    </location>
</feature>
<evidence type="ECO:0000256" key="5">
    <source>
        <dbReference type="ARBA" id="ARBA00022989"/>
    </source>
</evidence>
<keyword evidence="5 8" id="KW-1133">Transmembrane helix</keyword>
<name>A0A4Z0M4Z6_9GAMM</name>
<feature type="transmembrane region" description="Helical" evidence="8">
    <location>
        <begin position="187"/>
        <end position="207"/>
    </location>
</feature>
<dbReference type="InterPro" id="IPR005744">
    <property type="entry name" value="Hy-lIII"/>
</dbReference>
<dbReference type="RefSeq" id="WP_135441537.1">
    <property type="nucleotide sequence ID" value="NZ_SRLE01000005.1"/>
</dbReference>
<dbReference type="OrthoDB" id="9813689at2"/>
<dbReference type="Pfam" id="PF03006">
    <property type="entry name" value="HlyIII"/>
    <property type="match status" value="1"/>
</dbReference>
<reference evidence="9 10" key="1">
    <citation type="submission" date="2019-04" db="EMBL/GenBank/DDBJ databases">
        <title>Taxonomy of novel Haliea sp. from mangrove soil of West Coast of India.</title>
        <authorList>
            <person name="Verma A."/>
            <person name="Kumar P."/>
            <person name="Krishnamurthi S."/>
        </authorList>
    </citation>
    <scope>NUCLEOTIDE SEQUENCE [LARGE SCALE GENOMIC DNA]</scope>
    <source>
        <strain evidence="9 10">SAOS-164</strain>
    </source>
</reference>
<comment type="similarity">
    <text evidence="2">Belongs to the UPF0073 (Hly-III) family.</text>
</comment>
<dbReference type="GO" id="GO:0046872">
    <property type="term" value="F:metal ion binding"/>
    <property type="evidence" value="ECO:0007669"/>
    <property type="project" value="UniProtKB-KW"/>
</dbReference>
<feature type="transmembrane region" description="Helical" evidence="8">
    <location>
        <begin position="7"/>
        <end position="28"/>
    </location>
</feature>
<evidence type="ECO:0000256" key="2">
    <source>
        <dbReference type="ARBA" id="ARBA00008488"/>
    </source>
</evidence>
<proteinExistence type="inferred from homology"/>
<evidence type="ECO:0000256" key="1">
    <source>
        <dbReference type="ARBA" id="ARBA00004651"/>
    </source>
</evidence>
<dbReference type="PANTHER" id="PTHR20855">
    <property type="entry name" value="ADIPOR/PROGESTIN RECEPTOR-RELATED"/>
    <property type="match status" value="1"/>
</dbReference>
<dbReference type="NCBIfam" id="TIGR01065">
    <property type="entry name" value="hlyIII"/>
    <property type="match status" value="1"/>
</dbReference>
<keyword evidence="4 8" id="KW-0812">Transmembrane</keyword>
<feature type="transmembrane region" description="Helical" evidence="8">
    <location>
        <begin position="40"/>
        <end position="59"/>
    </location>
</feature>
<evidence type="ECO:0000313" key="9">
    <source>
        <dbReference type="EMBL" id="TGD74579.1"/>
    </source>
</evidence>
<gene>
    <name evidence="9" type="ORF">E4634_05060</name>
</gene>
<feature type="transmembrane region" description="Helical" evidence="8">
    <location>
        <begin position="102"/>
        <end position="120"/>
    </location>
</feature>